<dbReference type="EMBL" id="CP002039">
    <property type="protein sequence ID" value="ADJ63851.1"/>
    <property type="molecule type" value="Genomic_DNA"/>
</dbReference>
<dbReference type="OrthoDB" id="3173306at2"/>
<feature type="region of interest" description="Disordered" evidence="1">
    <location>
        <begin position="21"/>
        <end position="49"/>
    </location>
</feature>
<keyword evidence="4" id="KW-1185">Reference proteome</keyword>
<dbReference type="eggNOG" id="ENOG5032WQM">
    <property type="taxonomic scope" value="Bacteria"/>
</dbReference>
<dbReference type="GeneID" id="29394017"/>
<dbReference type="Pfam" id="PF23343">
    <property type="entry name" value="REP_ORF2-G2P"/>
    <property type="match status" value="1"/>
</dbReference>
<dbReference type="KEGG" id="hse:Hsero_2352"/>
<evidence type="ECO:0000313" key="3">
    <source>
        <dbReference type="EMBL" id="ADJ63851.1"/>
    </source>
</evidence>
<accession>D8IVB2</accession>
<dbReference type="Proteomes" id="UP000000329">
    <property type="component" value="Chromosome"/>
</dbReference>
<evidence type="ECO:0000259" key="2">
    <source>
        <dbReference type="Pfam" id="PF23343"/>
    </source>
</evidence>
<protein>
    <recommendedName>
        <fullName evidence="2">Replication-associated protein ORF2/G2P domain-containing protein</fullName>
    </recommendedName>
</protein>
<feature type="domain" description="Replication-associated protein ORF2/G2P" evidence="2">
    <location>
        <begin position="61"/>
        <end position="172"/>
    </location>
</feature>
<evidence type="ECO:0000256" key="1">
    <source>
        <dbReference type="SAM" id="MobiDB-lite"/>
    </source>
</evidence>
<dbReference type="InterPro" id="IPR056906">
    <property type="entry name" value="ORF2/G2P_dom"/>
</dbReference>
<reference evidence="3 4" key="1">
    <citation type="submission" date="2010-04" db="EMBL/GenBank/DDBJ databases">
        <title>The genome of Herbaspirillum seropedicae SmR1, an endophytic, nitrogen-fixing, plant-growth promoting beta-Proteobacteria.</title>
        <authorList>
            <person name="Pedrosa F.O."/>
            <person name="Monteiro R.A."/>
            <person name="Wassem R."/>
            <person name="Cruz L.M."/>
            <person name="Ayub R.A."/>
            <person name="Colauto N.B."/>
            <person name="Fernandez M.A."/>
            <person name="Fungaro M.H.P."/>
            <person name="Grisard E.C."/>
            <person name="Hungria M."/>
            <person name="Madeira H.M.F."/>
            <person name="Nodari R.O."/>
            <person name="Osaku C.A."/>
            <person name="Petzl-Erler M.L."/>
            <person name="Terenzi H."/>
            <person name="Vieira L.G.E."/>
            <person name="Almeida M.I.M."/>
            <person name="Alves L.R."/>
            <person name="Arantes O.M.N."/>
            <person name="Balsanelli E."/>
            <person name="Barcellos F.G."/>
            <person name="Baura V.A."/>
            <person name="Binde D.R."/>
            <person name="Campo R.J."/>
            <person name="Chubatsu L.S."/>
            <person name="Chueire L.M.O."/>
            <person name="Ciferri R.R."/>
            <person name="Correa L.C."/>
            <person name="da Conceicao Silva J.L."/>
            <person name="Dabul A.N.G."/>
            <person name="Dambros B.P."/>
            <person name="Faoro H."/>
            <person name="Favetti A."/>
            <person name="Friedermann G."/>
            <person name="Furlaneto M.C."/>
            <person name="Gasques L.S."/>
            <person name="Gimenes C.C.T."/>
            <person name="Gioppo N.M.R."/>
            <person name="Glienke-Blanco C."/>
            <person name="Godoy L.P."/>
            <person name="Guerra M.P."/>
            <person name="Karp S."/>
            <person name="Kava-Cordeiro V."/>
            <person name="Margarido V.P."/>
            <person name="Mathioni S.M."/>
            <person name="Menck-Soares M.A."/>
            <person name="Murace N.K."/>
            <person name="Nicolas M.F."/>
            <person name="Oliveira C.E.C."/>
            <person name="Pagnan N.A.B."/>
            <person name="Pamphile J.A."/>
            <person name="Patussi E.V."/>
            <person name="Pereira L.F.P."/>
            <person name="Pereira-Ferrari L."/>
            <person name="Pinto F.G.S."/>
            <person name="Precoma C."/>
            <person name="Prioli A.J."/>
            <person name="Prioli S.M.A.P."/>
            <person name="Raittz R.T."/>
            <person name="Ramos H.J.O."/>
            <person name="Ribeiro E.M.S.F."/>
            <person name="Rigo L.U."/>
            <person name="Rocha C.L.M.S.C."/>
            <person name="Rocha S.N."/>
            <person name="Santos K."/>
            <person name="Satori D."/>
            <person name="Silva A.G."/>
            <person name="Simao R.C.G."/>
            <person name="Soares M.A.M."/>
            <person name="Souza E.M."/>
            <person name="Steffens M.B.R."/>
            <person name="Steindel M."/>
            <person name="Tadra-Sfeir M.Z."/>
            <person name="Takahashi E.K."/>
            <person name="Torres R.A."/>
            <person name="Valle J.S."/>
            <person name="Vernal J.I."/>
            <person name="Vilas-Boas L.A."/>
            <person name="Watanabe M.A.E."/>
            <person name="Weiss V.A."/>
            <person name="Yates M.A."/>
            <person name="Souza E.M."/>
        </authorList>
    </citation>
    <scope>NUCLEOTIDE SEQUENCE [LARGE SCALE GENOMIC DNA]</scope>
    <source>
        <strain evidence="3 4">SmR1</strain>
    </source>
</reference>
<dbReference type="AlphaFoldDB" id="D8IVB2"/>
<organism evidence="3 4">
    <name type="scientific">Herbaspirillum seropedicae (strain SmR1)</name>
    <dbReference type="NCBI Taxonomy" id="757424"/>
    <lineage>
        <taxon>Bacteria</taxon>
        <taxon>Pseudomonadati</taxon>
        <taxon>Pseudomonadota</taxon>
        <taxon>Betaproteobacteria</taxon>
        <taxon>Burkholderiales</taxon>
        <taxon>Oxalobacteraceae</taxon>
        <taxon>Herbaspirillum</taxon>
    </lineage>
</organism>
<dbReference type="HOGENOM" id="CLU_070321_0_0_4"/>
<gene>
    <name evidence="3" type="ordered locus">Hsero_2352</name>
</gene>
<name>D8IVB2_HERSS</name>
<dbReference type="RefSeq" id="WP_013234330.1">
    <property type="nucleotide sequence ID" value="NC_014323.1"/>
</dbReference>
<evidence type="ECO:0000313" key="4">
    <source>
        <dbReference type="Proteomes" id="UP000000329"/>
    </source>
</evidence>
<feature type="compositionally biased region" description="Basic and acidic residues" evidence="1">
    <location>
        <begin position="28"/>
        <end position="42"/>
    </location>
</feature>
<dbReference type="STRING" id="757424.Hsero_2352"/>
<proteinExistence type="predicted"/>
<sequence>MRSCFLCLNYRPTLCFLGPAITPKQRKPRGESENRERNDETAGRAAKKRVRQACKTIGADRMITLTYRQNMIDRDTALKHWGRFRRRMGKHRQFLYVAVIEEQERGAIHFHVTVHGRQRYHLLRGIWAQVVGKDGAGRSMSNIDVRNPPKFGFGKDGVHKLAAYIAKYCTKDMPCRTLNQKRYFCFRGIPKPEVTAWPLACTQAVDAVRTAFLIAEGGCMEGVQYWYKKRLSVMWIATPPCLEQASPAPF</sequence>